<proteinExistence type="predicted"/>
<reference evidence="1" key="1">
    <citation type="submission" date="2021-05" db="EMBL/GenBank/DDBJ databases">
        <authorList>
            <person name="Scholz U."/>
            <person name="Mascher M."/>
            <person name="Fiebig A."/>
        </authorList>
    </citation>
    <scope>NUCLEOTIDE SEQUENCE [LARGE SCALE GENOMIC DNA]</scope>
</reference>
<accession>A0ACD5U0J4</accession>
<evidence type="ECO:0000313" key="1">
    <source>
        <dbReference type="EnsemblPlants" id="AVESA.00010b.r2.1DG0156650.1.CDS"/>
    </source>
</evidence>
<reference evidence="1" key="2">
    <citation type="submission" date="2025-09" db="UniProtKB">
        <authorList>
            <consortium name="EnsemblPlants"/>
        </authorList>
    </citation>
    <scope>IDENTIFICATION</scope>
</reference>
<sequence length="546" mass="61978">MSPPRRHLSSFRSRSAAILDAERRTRRRLRKGQTAANSSGSKASSAQINGYRGVSSISQGADNLRQQPLFEELPEDIIHRIHSLLPIQDAACAACVSRAFLRSWRCYSKLTLDDHALRLTHIEFEERRIYLIDKVDKILKNHYDNGVKVETLNLILTHHRKIKASYLDRWLRTTVKSGIKELRLLMPLFKKKSYNFPCSVFSDERTANSVQFLHLGSCAFHPTSTLGCLRELKILILSIVHITEEGLGHLLSKSSNLEKLKIFACSGIICLKIPCTMQHLKFLYVRSCDMLRVVEIDAPNLHSFHYDNVLLEIYVRSCPQLKNVQLSSSRSSDVLYYARASLPSIARNVESLILVAYSENANTPMLNSKLPHLKNLEIELKSAGGFPPNYDIFSLVSFLDASLALESFILRVNQDDWAHYPVVGDDDECPRRKVDLWHNRLRHVTITGFCSAKSLVELTVHILGSTHSLERLTLDTTRGYDRRIYGTTGKCPAARKIGQCWPMSKRAVEEAHRAVKTAGRYITGRVPLAVQFEVLEPCCRCHTDNQ</sequence>
<evidence type="ECO:0000313" key="2">
    <source>
        <dbReference type="Proteomes" id="UP001732700"/>
    </source>
</evidence>
<protein>
    <submittedName>
        <fullName evidence="1">Uncharacterized protein</fullName>
    </submittedName>
</protein>
<dbReference type="Proteomes" id="UP001732700">
    <property type="component" value="Chromosome 1D"/>
</dbReference>
<organism evidence="1 2">
    <name type="scientific">Avena sativa</name>
    <name type="common">Oat</name>
    <dbReference type="NCBI Taxonomy" id="4498"/>
    <lineage>
        <taxon>Eukaryota</taxon>
        <taxon>Viridiplantae</taxon>
        <taxon>Streptophyta</taxon>
        <taxon>Embryophyta</taxon>
        <taxon>Tracheophyta</taxon>
        <taxon>Spermatophyta</taxon>
        <taxon>Magnoliopsida</taxon>
        <taxon>Liliopsida</taxon>
        <taxon>Poales</taxon>
        <taxon>Poaceae</taxon>
        <taxon>BOP clade</taxon>
        <taxon>Pooideae</taxon>
        <taxon>Poodae</taxon>
        <taxon>Poeae</taxon>
        <taxon>Poeae Chloroplast Group 1 (Aveneae type)</taxon>
        <taxon>Aveninae</taxon>
        <taxon>Avena</taxon>
    </lineage>
</organism>
<keyword evidence="2" id="KW-1185">Reference proteome</keyword>
<dbReference type="EnsemblPlants" id="AVESA.00010b.r2.1DG0156650.1">
    <property type="protein sequence ID" value="AVESA.00010b.r2.1DG0156650.1.CDS"/>
    <property type="gene ID" value="AVESA.00010b.r2.1DG0156650"/>
</dbReference>
<name>A0ACD5U0J4_AVESA</name>